<evidence type="ECO:0000313" key="3">
    <source>
        <dbReference type="Proteomes" id="UP000749320"/>
    </source>
</evidence>
<dbReference type="PANTHER" id="PTHR33169">
    <property type="entry name" value="PADR-FAMILY TRANSCRIPTIONAL REGULATOR"/>
    <property type="match status" value="1"/>
</dbReference>
<evidence type="ECO:0000313" key="2">
    <source>
        <dbReference type="EMBL" id="HJF39434.1"/>
    </source>
</evidence>
<dbReference type="Gene3D" id="1.10.10.10">
    <property type="entry name" value="Winged helix-like DNA-binding domain superfamily/Winged helix DNA-binding domain"/>
    <property type="match status" value="1"/>
</dbReference>
<dbReference type="InterPro" id="IPR036390">
    <property type="entry name" value="WH_DNA-bd_sf"/>
</dbReference>
<dbReference type="PANTHER" id="PTHR33169:SF14">
    <property type="entry name" value="TRANSCRIPTIONAL REGULATOR RV3488"/>
    <property type="match status" value="1"/>
</dbReference>
<accession>A0A921GBF1</accession>
<organism evidence="2 3">
    <name type="scientific">Thomasclavelia spiroformis</name>
    <dbReference type="NCBI Taxonomy" id="29348"/>
    <lineage>
        <taxon>Bacteria</taxon>
        <taxon>Bacillati</taxon>
        <taxon>Bacillota</taxon>
        <taxon>Erysipelotrichia</taxon>
        <taxon>Erysipelotrichales</taxon>
        <taxon>Coprobacillaceae</taxon>
        <taxon>Thomasclavelia</taxon>
    </lineage>
</organism>
<sequence length="177" mass="20379">MLSKSATMLLGLITHQPLNAYEIVKALDYMNIKYWFNIGTSTVYATIKTLEKKQYISGEIQKDGNMPDKTVYSITEQGKNAFLNTLRSSFLKFDYDTNIFSITAFFLDCLPEEEQKTLLEMRMAVLQKYLSGIQKQDTGEWEKQVNPYHVANLHRMTDIVLAEISGTERLLKSLTEK</sequence>
<dbReference type="AlphaFoldDB" id="A0A921GBF1"/>
<reference evidence="2" key="2">
    <citation type="submission" date="2021-09" db="EMBL/GenBank/DDBJ databases">
        <authorList>
            <person name="Gilroy R."/>
        </authorList>
    </citation>
    <scope>NUCLEOTIDE SEQUENCE</scope>
    <source>
        <strain evidence="2">CHK193-16274</strain>
    </source>
</reference>
<proteinExistence type="predicted"/>
<dbReference type="InterPro" id="IPR036388">
    <property type="entry name" value="WH-like_DNA-bd_sf"/>
</dbReference>
<dbReference type="InterPro" id="IPR005149">
    <property type="entry name" value="Tscrpt_reg_PadR_N"/>
</dbReference>
<evidence type="ECO:0000259" key="1">
    <source>
        <dbReference type="Pfam" id="PF03551"/>
    </source>
</evidence>
<dbReference type="EMBL" id="DYWV01000028">
    <property type="protein sequence ID" value="HJF39434.1"/>
    <property type="molecule type" value="Genomic_DNA"/>
</dbReference>
<comment type="caution">
    <text evidence="2">The sequence shown here is derived from an EMBL/GenBank/DDBJ whole genome shotgun (WGS) entry which is preliminary data.</text>
</comment>
<feature type="domain" description="Transcription regulator PadR N-terminal" evidence="1">
    <location>
        <begin position="9"/>
        <end position="82"/>
    </location>
</feature>
<dbReference type="Proteomes" id="UP000749320">
    <property type="component" value="Unassembled WGS sequence"/>
</dbReference>
<dbReference type="Pfam" id="PF03551">
    <property type="entry name" value="PadR"/>
    <property type="match status" value="1"/>
</dbReference>
<reference evidence="2" key="1">
    <citation type="journal article" date="2021" name="PeerJ">
        <title>Extensive microbial diversity within the chicken gut microbiome revealed by metagenomics and culture.</title>
        <authorList>
            <person name="Gilroy R."/>
            <person name="Ravi A."/>
            <person name="Getino M."/>
            <person name="Pursley I."/>
            <person name="Horton D.L."/>
            <person name="Alikhan N.F."/>
            <person name="Baker D."/>
            <person name="Gharbi K."/>
            <person name="Hall N."/>
            <person name="Watson M."/>
            <person name="Adriaenssens E.M."/>
            <person name="Foster-Nyarko E."/>
            <person name="Jarju S."/>
            <person name="Secka A."/>
            <person name="Antonio M."/>
            <person name="Oren A."/>
            <person name="Chaudhuri R.R."/>
            <person name="La Ragione R."/>
            <person name="Hildebrand F."/>
            <person name="Pallen M.J."/>
        </authorList>
    </citation>
    <scope>NUCLEOTIDE SEQUENCE</scope>
    <source>
        <strain evidence="2">CHK193-16274</strain>
    </source>
</reference>
<dbReference type="SUPFAM" id="SSF46785">
    <property type="entry name" value="Winged helix' DNA-binding domain"/>
    <property type="match status" value="1"/>
</dbReference>
<name>A0A921GBF1_9FIRM</name>
<protein>
    <submittedName>
        <fullName evidence="2">PadR family transcriptional regulator</fullName>
    </submittedName>
</protein>
<dbReference type="InterPro" id="IPR052509">
    <property type="entry name" value="Metal_resp_DNA-bind_regulator"/>
</dbReference>
<gene>
    <name evidence="2" type="ORF">K8V91_00795</name>
</gene>